<dbReference type="SMART" id="SM00332">
    <property type="entry name" value="PP2Cc"/>
    <property type="match status" value="1"/>
</dbReference>
<dbReference type="SUPFAM" id="SSF81606">
    <property type="entry name" value="PP2C-like"/>
    <property type="match status" value="1"/>
</dbReference>
<dbReference type="PROSITE" id="PS01032">
    <property type="entry name" value="PPM_1"/>
    <property type="match status" value="1"/>
</dbReference>
<evidence type="ECO:0000256" key="2">
    <source>
        <dbReference type="ARBA" id="ARBA00022801"/>
    </source>
</evidence>
<feature type="compositionally biased region" description="Low complexity" evidence="5">
    <location>
        <begin position="116"/>
        <end position="128"/>
    </location>
</feature>
<dbReference type="PANTHER" id="PTHR47992">
    <property type="entry name" value="PROTEIN PHOSPHATASE"/>
    <property type="match status" value="1"/>
</dbReference>
<dbReference type="AlphaFoldDB" id="A0A1X6PJN9"/>
<proteinExistence type="inferred from homology"/>
<keyword evidence="8" id="KW-1185">Reference proteome</keyword>
<protein>
    <recommendedName>
        <fullName evidence="6">PPM-type phosphatase domain-containing protein</fullName>
    </recommendedName>
</protein>
<feature type="region of interest" description="Disordered" evidence="5">
    <location>
        <begin position="1"/>
        <end position="40"/>
    </location>
</feature>
<comment type="similarity">
    <text evidence="4">Belongs to the PP2C family.</text>
</comment>
<sequence>MLSACFGLGRKSSGGPSGGGGGGRKTHFSPAPSAQNESHVAELRRRLSIIADRTDFLPPTSTKRKKRRVVHVKRQPVSAPIRLDVGYKSRTGWEPVRSGKENQDAFAVLVPFHTPASSSHSAADELSSTGRTSQRRDGLPSSSSSVDVQGGATAFVGVFDGHGQFGQAVSFFVAHALTDALRASLISGGVRVPDAIRRACAATARRLATDSDIDVRLSGSTASFILLHGVHLFCGNVGDSRCVLGRRTPATIGAASLTNVLDSASTSGGVGSSTLPWPQSNSGDGRAAIPGTAYTAIDLSTDHKPSVESERKRIVQNGGRVETWAGNGVGPYRVWLAHSRVPGLALSRAFGDDVVRPIGVNSEVELSVVRLGTDDAFVIVASDGLWEFMGSQEVVDMVGEMRDQGMGGQEVSEALVRKAAGLWADREDVVDDITVGVAILQHGGSGDDSSTRGRHGEPLVMLG</sequence>
<feature type="region of interest" description="Disordered" evidence="5">
    <location>
        <begin position="444"/>
        <end position="463"/>
    </location>
</feature>
<dbReference type="Pfam" id="PF00481">
    <property type="entry name" value="PP2C"/>
    <property type="match status" value="2"/>
</dbReference>
<dbReference type="GO" id="GO:0004722">
    <property type="term" value="F:protein serine/threonine phosphatase activity"/>
    <property type="evidence" value="ECO:0007669"/>
    <property type="project" value="InterPro"/>
</dbReference>
<keyword evidence="3 4" id="KW-0904">Protein phosphatase</keyword>
<dbReference type="CDD" id="cd00143">
    <property type="entry name" value="PP2Cc"/>
    <property type="match status" value="1"/>
</dbReference>
<evidence type="ECO:0000256" key="5">
    <source>
        <dbReference type="SAM" id="MobiDB-lite"/>
    </source>
</evidence>
<dbReference type="InterPro" id="IPR015655">
    <property type="entry name" value="PP2C"/>
</dbReference>
<feature type="compositionally biased region" description="Basic residues" evidence="5">
    <location>
        <begin position="62"/>
        <end position="73"/>
    </location>
</feature>
<evidence type="ECO:0000313" key="8">
    <source>
        <dbReference type="Proteomes" id="UP000218209"/>
    </source>
</evidence>
<dbReference type="Gene3D" id="3.60.40.10">
    <property type="entry name" value="PPM-type phosphatase domain"/>
    <property type="match status" value="1"/>
</dbReference>
<gene>
    <name evidence="7" type="ORF">BU14_0027s0056</name>
</gene>
<dbReference type="GO" id="GO:0046872">
    <property type="term" value="F:metal ion binding"/>
    <property type="evidence" value="ECO:0007669"/>
    <property type="project" value="UniProtKB-KW"/>
</dbReference>
<accession>A0A1X6PJN9</accession>
<dbReference type="EMBL" id="KV918766">
    <property type="protein sequence ID" value="OSX81030.1"/>
    <property type="molecule type" value="Genomic_DNA"/>
</dbReference>
<evidence type="ECO:0000256" key="1">
    <source>
        <dbReference type="ARBA" id="ARBA00022723"/>
    </source>
</evidence>
<dbReference type="PROSITE" id="PS51746">
    <property type="entry name" value="PPM_2"/>
    <property type="match status" value="1"/>
</dbReference>
<keyword evidence="1" id="KW-0479">Metal-binding</keyword>
<name>A0A1X6PJN9_PORUM</name>
<feature type="domain" description="PPM-type phosphatase" evidence="6">
    <location>
        <begin position="84"/>
        <end position="440"/>
    </location>
</feature>
<dbReference type="Proteomes" id="UP000218209">
    <property type="component" value="Unassembled WGS sequence"/>
</dbReference>
<organism evidence="7 8">
    <name type="scientific">Porphyra umbilicalis</name>
    <name type="common">Purple laver</name>
    <name type="synonym">Red alga</name>
    <dbReference type="NCBI Taxonomy" id="2786"/>
    <lineage>
        <taxon>Eukaryota</taxon>
        <taxon>Rhodophyta</taxon>
        <taxon>Bangiophyceae</taxon>
        <taxon>Bangiales</taxon>
        <taxon>Bangiaceae</taxon>
        <taxon>Porphyra</taxon>
    </lineage>
</organism>
<dbReference type="OrthoDB" id="10264738at2759"/>
<evidence type="ECO:0000259" key="6">
    <source>
        <dbReference type="PROSITE" id="PS51746"/>
    </source>
</evidence>
<feature type="region of interest" description="Disordered" evidence="5">
    <location>
        <begin position="54"/>
        <end position="73"/>
    </location>
</feature>
<feature type="region of interest" description="Disordered" evidence="5">
    <location>
        <begin position="116"/>
        <end position="147"/>
    </location>
</feature>
<dbReference type="InterPro" id="IPR001932">
    <property type="entry name" value="PPM-type_phosphatase-like_dom"/>
</dbReference>
<evidence type="ECO:0000313" key="7">
    <source>
        <dbReference type="EMBL" id="OSX81030.1"/>
    </source>
</evidence>
<evidence type="ECO:0000256" key="4">
    <source>
        <dbReference type="RuleBase" id="RU003465"/>
    </source>
</evidence>
<keyword evidence="2 4" id="KW-0378">Hydrolase</keyword>
<evidence type="ECO:0000256" key="3">
    <source>
        <dbReference type="ARBA" id="ARBA00022912"/>
    </source>
</evidence>
<dbReference type="InterPro" id="IPR036457">
    <property type="entry name" value="PPM-type-like_dom_sf"/>
</dbReference>
<reference evidence="7 8" key="1">
    <citation type="submission" date="2017-03" db="EMBL/GenBank/DDBJ databases">
        <title>WGS assembly of Porphyra umbilicalis.</title>
        <authorList>
            <person name="Brawley S.H."/>
            <person name="Blouin N.A."/>
            <person name="Ficko-Blean E."/>
            <person name="Wheeler G.L."/>
            <person name="Lohr M."/>
            <person name="Goodson H.V."/>
            <person name="Jenkins J.W."/>
            <person name="Blaby-Haas C.E."/>
            <person name="Helliwell K.E."/>
            <person name="Chan C."/>
            <person name="Marriage T."/>
            <person name="Bhattacharya D."/>
            <person name="Klein A.S."/>
            <person name="Badis Y."/>
            <person name="Brodie J."/>
            <person name="Cao Y."/>
            <person name="Collen J."/>
            <person name="Dittami S.M."/>
            <person name="Gachon C.M."/>
            <person name="Green B.R."/>
            <person name="Karpowicz S."/>
            <person name="Kim J.W."/>
            <person name="Kudahl U."/>
            <person name="Lin S."/>
            <person name="Michel G."/>
            <person name="Mittag M."/>
            <person name="Olson B.J."/>
            <person name="Pangilinan J."/>
            <person name="Peng Y."/>
            <person name="Qiu H."/>
            <person name="Shu S."/>
            <person name="Singer J.T."/>
            <person name="Smith A.G."/>
            <person name="Sprecher B.N."/>
            <person name="Wagner V."/>
            <person name="Wang W."/>
            <person name="Wang Z.-Y."/>
            <person name="Yan J."/>
            <person name="Yarish C."/>
            <person name="Zoeuner-Riek S."/>
            <person name="Zhuang Y."/>
            <person name="Zou Y."/>
            <person name="Lindquist E.A."/>
            <person name="Grimwood J."/>
            <person name="Barry K."/>
            <person name="Rokhsar D.S."/>
            <person name="Schmutz J."/>
            <person name="Stiller J.W."/>
            <person name="Grossman A.R."/>
            <person name="Prochnik S.E."/>
        </authorList>
    </citation>
    <scope>NUCLEOTIDE SEQUENCE [LARGE SCALE GENOMIC DNA]</scope>
    <source>
        <strain evidence="7">4086291</strain>
    </source>
</reference>
<dbReference type="InterPro" id="IPR000222">
    <property type="entry name" value="PP2C_BS"/>
</dbReference>